<dbReference type="InterPro" id="IPR010730">
    <property type="entry name" value="HET"/>
</dbReference>
<dbReference type="InterPro" id="IPR058525">
    <property type="entry name" value="DUF8212"/>
</dbReference>
<protein>
    <submittedName>
        <fullName evidence="3">HET-domain-containing protein</fullName>
    </submittedName>
</protein>
<organism evidence="3 4">
    <name type="scientific">Mollisia scopiformis</name>
    <name type="common">Conifer needle endophyte fungus</name>
    <name type="synonym">Phialocephala scopiformis</name>
    <dbReference type="NCBI Taxonomy" id="149040"/>
    <lineage>
        <taxon>Eukaryota</taxon>
        <taxon>Fungi</taxon>
        <taxon>Dikarya</taxon>
        <taxon>Ascomycota</taxon>
        <taxon>Pezizomycotina</taxon>
        <taxon>Leotiomycetes</taxon>
        <taxon>Helotiales</taxon>
        <taxon>Mollisiaceae</taxon>
        <taxon>Mollisia</taxon>
    </lineage>
</organism>
<evidence type="ECO:0000313" key="3">
    <source>
        <dbReference type="EMBL" id="KUJ12856.1"/>
    </source>
</evidence>
<dbReference type="Pfam" id="PF26640">
    <property type="entry name" value="DUF8212"/>
    <property type="match status" value="1"/>
</dbReference>
<dbReference type="STRING" id="149040.A0A194WY04"/>
<dbReference type="InParanoid" id="A0A194WY04"/>
<dbReference type="Proteomes" id="UP000070700">
    <property type="component" value="Unassembled WGS sequence"/>
</dbReference>
<dbReference type="Pfam" id="PF06985">
    <property type="entry name" value="HET"/>
    <property type="match status" value="1"/>
</dbReference>
<dbReference type="OrthoDB" id="674604at2759"/>
<reference evidence="3 4" key="1">
    <citation type="submission" date="2015-10" db="EMBL/GenBank/DDBJ databases">
        <title>Full genome of DAOMC 229536 Phialocephala scopiformis, a fungal endophyte of spruce producing the potent anti-insectan compound rugulosin.</title>
        <authorList>
            <consortium name="DOE Joint Genome Institute"/>
            <person name="Walker A.K."/>
            <person name="Frasz S.L."/>
            <person name="Seifert K.A."/>
            <person name="Miller J.D."/>
            <person name="Mondo S.J."/>
            <person name="Labutti K."/>
            <person name="Lipzen A."/>
            <person name="Dockter R."/>
            <person name="Kennedy M."/>
            <person name="Grigoriev I.V."/>
            <person name="Spatafora J.W."/>
        </authorList>
    </citation>
    <scope>NUCLEOTIDE SEQUENCE [LARGE SCALE GENOMIC DNA]</scope>
    <source>
        <strain evidence="3 4">CBS 120377</strain>
    </source>
</reference>
<evidence type="ECO:0000313" key="4">
    <source>
        <dbReference type="Proteomes" id="UP000070700"/>
    </source>
</evidence>
<dbReference type="GeneID" id="28827480"/>
<dbReference type="PANTHER" id="PTHR10622:SF10">
    <property type="entry name" value="HET DOMAIN-CONTAINING PROTEIN"/>
    <property type="match status" value="1"/>
</dbReference>
<name>A0A194WY04_MOLSC</name>
<dbReference type="PANTHER" id="PTHR10622">
    <property type="entry name" value="HET DOMAIN-CONTAINING PROTEIN"/>
    <property type="match status" value="1"/>
</dbReference>
<sequence length="257" mass="30160">MRLINTETMKMEEFFNENVPPYAILSHRWGAEEVSLQEWNRIQAIETKMDTLLQKAGFAKIISFIEATKQVRYVWADTCCIDKTNNAELSEAINSMFRWYQEAEICYVYLADVPTGLTESELEEHICASKWFERGWTFQELLAPHVVMFYDQRWDFLFEKRDRCSLLSRITRIHDTFLSESRRIGEACTAMKMSWAATRTTTRDEDLAYCLLGIFDVSMPPLYGEGKKAFVRLQEEILRHSGDLSIFAWGLLTLLYY</sequence>
<evidence type="ECO:0000259" key="2">
    <source>
        <dbReference type="Pfam" id="PF26640"/>
    </source>
</evidence>
<dbReference type="AlphaFoldDB" id="A0A194WY04"/>
<keyword evidence="4" id="KW-1185">Reference proteome</keyword>
<dbReference type="EMBL" id="KQ947423">
    <property type="protein sequence ID" value="KUJ12856.1"/>
    <property type="molecule type" value="Genomic_DNA"/>
</dbReference>
<evidence type="ECO:0000259" key="1">
    <source>
        <dbReference type="Pfam" id="PF06985"/>
    </source>
</evidence>
<accession>A0A194WY04</accession>
<dbReference type="KEGG" id="psco:LY89DRAFT_709402"/>
<proteinExistence type="predicted"/>
<feature type="domain" description="DUF8212" evidence="2">
    <location>
        <begin position="228"/>
        <end position="251"/>
    </location>
</feature>
<feature type="domain" description="Heterokaryon incompatibility" evidence="1">
    <location>
        <begin position="22"/>
        <end position="112"/>
    </location>
</feature>
<gene>
    <name evidence="3" type="ORF">LY89DRAFT_709402</name>
</gene>
<dbReference type="RefSeq" id="XP_018067211.1">
    <property type="nucleotide sequence ID" value="XM_018217754.1"/>
</dbReference>